<feature type="compositionally biased region" description="Polar residues" evidence="1">
    <location>
        <begin position="213"/>
        <end position="222"/>
    </location>
</feature>
<evidence type="ECO:0000313" key="3">
    <source>
        <dbReference type="EMBL" id="RZU39316.1"/>
    </source>
</evidence>
<keyword evidence="4" id="KW-1185">Reference proteome</keyword>
<dbReference type="Proteomes" id="UP000292958">
    <property type="component" value="Unassembled WGS sequence"/>
</dbReference>
<feature type="region of interest" description="Disordered" evidence="1">
    <location>
        <begin position="275"/>
        <end position="319"/>
    </location>
</feature>
<accession>A0A4V2G427</accession>
<keyword evidence="2" id="KW-0732">Signal</keyword>
<dbReference type="RefSeq" id="WP_165419813.1">
    <property type="nucleotide sequence ID" value="NZ_SHKW01000001.1"/>
</dbReference>
<evidence type="ECO:0008006" key="5">
    <source>
        <dbReference type="Google" id="ProtNLM"/>
    </source>
</evidence>
<evidence type="ECO:0000256" key="1">
    <source>
        <dbReference type="SAM" id="MobiDB-lite"/>
    </source>
</evidence>
<name>A0A4V2G427_9BACT</name>
<proteinExistence type="predicted"/>
<protein>
    <recommendedName>
        <fullName evidence="5">Collagen triple helix repeat protein</fullName>
    </recommendedName>
</protein>
<organism evidence="3 4">
    <name type="scientific">Edaphobacter modestus</name>
    <dbReference type="NCBI Taxonomy" id="388466"/>
    <lineage>
        <taxon>Bacteria</taxon>
        <taxon>Pseudomonadati</taxon>
        <taxon>Acidobacteriota</taxon>
        <taxon>Terriglobia</taxon>
        <taxon>Terriglobales</taxon>
        <taxon>Acidobacteriaceae</taxon>
        <taxon>Edaphobacter</taxon>
    </lineage>
</organism>
<feature type="region of interest" description="Disordered" evidence="1">
    <location>
        <begin position="370"/>
        <end position="390"/>
    </location>
</feature>
<dbReference type="AlphaFoldDB" id="A0A4V2G427"/>
<sequence>MKRLLKAAAALVCLSVCAHAQMTTITATSIRMGGSTVAAGTVTFTPVNAAGAPIPFVGNGALNSSQAFSCSIENGAVTGTCEVPDAQTTTPANISYSIQITDSATHRAIVMSTVPAITGSTWALDAYAPPAKTTNVEPIQVSYGTAAPPSTCVAPSFYIRNANDGQLYMCVAGTQVLVTGGSGGTVTAATMQAAVAGLTGCSTPGNAWSPATNTCTASSSGTGTQGPKGDPGTAATISVGTVITGAAGTSASIVNGGTSSAAVLNFTIPQGIQGIKGDTGAAGPQGNPGPTGATGEQGLTGATGATGPQGPSGGSTNWRGTWSSTTTYADFDAVAYLGSSYIAVTASTNVTPGTDATKWQLLAQAGAQGATGATGATGTPGATGNTGATGSAGAAATIAIGTVTPLSPGATPTVANSGTTSAAVLDFGLPTTTSSTAGGDLAGTYPNPTVVKATNTAVTAAAPGFSVINNEPAAATMIPMKAVSPNMAAGDTTYLYTGKDITTTRNSAYVGFKWAGTGSVANQLQFSFGGTAPIQTIFGSGNVSIGNTVDSGFKLDVTGSLRASTSVTTPQITTSGTTQGVNLLGIGTGTISTTGWPTSYVGFAGPASGTPAYVLQLPSAAPASGQSLSCATPGTVNGVNQSVCTWATGGGGAAATIAVGTVTPLSPGATPTIVNAGTSSAAVFNFGIPAGATGATGATGNPGATGATGATGAAGTAATITVGTVTPLSPGATPTVTNAGTSNAAILNFGIPSTPAVIPDVQVVMPTSAIAANSCTTAGTVTMTGVTTTTTFPTAFASDASGVTGWGSTGGLTFVAWPTADTLNWRVCNVTGSSITPGVMTLNIGAK</sequence>
<evidence type="ECO:0000256" key="2">
    <source>
        <dbReference type="SAM" id="SignalP"/>
    </source>
</evidence>
<dbReference type="PANTHER" id="PTHR24637">
    <property type="entry name" value="COLLAGEN"/>
    <property type="match status" value="1"/>
</dbReference>
<feature type="compositionally biased region" description="Low complexity" evidence="1">
    <location>
        <begin position="291"/>
        <end position="309"/>
    </location>
</feature>
<dbReference type="PANTHER" id="PTHR24637:SF421">
    <property type="entry name" value="CUTICLE COLLAGEN DPY-2"/>
    <property type="match status" value="1"/>
</dbReference>
<reference evidence="3 4" key="1">
    <citation type="submission" date="2019-02" db="EMBL/GenBank/DDBJ databases">
        <title>Genomic Encyclopedia of Archaeal and Bacterial Type Strains, Phase II (KMG-II): from individual species to whole genera.</title>
        <authorList>
            <person name="Goeker M."/>
        </authorList>
    </citation>
    <scope>NUCLEOTIDE SEQUENCE [LARGE SCALE GENOMIC DNA]</scope>
    <source>
        <strain evidence="3 4">DSM 18101</strain>
    </source>
</reference>
<evidence type="ECO:0000313" key="4">
    <source>
        <dbReference type="Proteomes" id="UP000292958"/>
    </source>
</evidence>
<feature type="chain" id="PRO_5020334649" description="Collagen triple helix repeat protein" evidence="2">
    <location>
        <begin position="21"/>
        <end position="847"/>
    </location>
</feature>
<comment type="caution">
    <text evidence="3">The sequence shown here is derived from an EMBL/GenBank/DDBJ whole genome shotgun (WGS) entry which is preliminary data.</text>
</comment>
<gene>
    <name evidence="3" type="ORF">BDD14_0685</name>
</gene>
<dbReference type="Gene3D" id="2.10.10.20">
    <property type="entry name" value="Carbohydrate-binding module superfamily 5/12"/>
    <property type="match status" value="1"/>
</dbReference>
<dbReference type="EMBL" id="SHKW01000001">
    <property type="protein sequence ID" value="RZU39316.1"/>
    <property type="molecule type" value="Genomic_DNA"/>
</dbReference>
<feature type="region of interest" description="Disordered" evidence="1">
    <location>
        <begin position="213"/>
        <end position="233"/>
    </location>
</feature>
<feature type="signal peptide" evidence="2">
    <location>
        <begin position="1"/>
        <end position="20"/>
    </location>
</feature>